<protein>
    <recommendedName>
        <fullName evidence="5 8">Ornithine carbamoyltransferase</fullName>
        <shortName evidence="8">OTCase</shortName>
        <ecNumber evidence="4 8">2.1.3.3</ecNumber>
    </recommendedName>
</protein>
<evidence type="ECO:0000256" key="8">
    <source>
        <dbReference type="HAMAP-Rule" id="MF_01109"/>
    </source>
</evidence>
<comment type="pathway">
    <text evidence="2">Amino-acid biosynthesis; L-arginine biosynthesis; L-arginine from L-ornithine and carbamoyl phosphate: step 1/3.</text>
</comment>
<name>A0ABQ4NCN3_9BACL</name>
<comment type="subcellular location">
    <subcellularLocation>
        <location evidence="8">Cytoplasm</location>
    </subcellularLocation>
</comment>
<reference evidence="11 12" key="1">
    <citation type="submission" date="2021-04" db="EMBL/GenBank/DDBJ databases">
        <title>Draft genome sequence of Paenibacillus cisolokensis, LC2-13A.</title>
        <authorList>
            <person name="Uke A."/>
            <person name="Chhe C."/>
            <person name="Baramee S."/>
            <person name="Kosugi A."/>
        </authorList>
    </citation>
    <scope>NUCLEOTIDE SEQUENCE [LARGE SCALE GENOMIC DNA]</scope>
    <source>
        <strain evidence="11 12">LC2-13A</strain>
    </source>
</reference>
<organism evidence="11 12">
    <name type="scientific">Paenibacillus cisolokensis</name>
    <dbReference type="NCBI Taxonomy" id="1658519"/>
    <lineage>
        <taxon>Bacteria</taxon>
        <taxon>Bacillati</taxon>
        <taxon>Bacillota</taxon>
        <taxon>Bacilli</taxon>
        <taxon>Bacillales</taxon>
        <taxon>Paenibacillaceae</taxon>
        <taxon>Paenibacillus</taxon>
    </lineage>
</organism>
<dbReference type="NCBIfam" id="NF001986">
    <property type="entry name" value="PRK00779.1"/>
    <property type="match status" value="1"/>
</dbReference>
<evidence type="ECO:0000256" key="4">
    <source>
        <dbReference type="ARBA" id="ARBA00013007"/>
    </source>
</evidence>
<feature type="domain" description="Aspartate/ornithine carbamoyltransferase carbamoyl-P binding" evidence="10">
    <location>
        <begin position="16"/>
        <end position="156"/>
    </location>
</feature>
<dbReference type="Gene3D" id="3.40.50.1370">
    <property type="entry name" value="Aspartate/ornithine carbamoyltransferase"/>
    <property type="match status" value="2"/>
</dbReference>
<dbReference type="InterPro" id="IPR006130">
    <property type="entry name" value="Asp/Orn_carbamoylTrfase"/>
</dbReference>
<dbReference type="Pfam" id="PF00185">
    <property type="entry name" value="OTCace"/>
    <property type="match status" value="1"/>
</dbReference>
<feature type="binding site" evidence="8">
    <location>
        <begin position="65"/>
        <end position="68"/>
    </location>
    <ligand>
        <name>carbamoyl phosphate</name>
        <dbReference type="ChEBI" id="CHEBI:58228"/>
    </ligand>
</feature>
<dbReference type="InterPro" id="IPR002292">
    <property type="entry name" value="Orn/put_carbamltrans"/>
</dbReference>
<dbReference type="RefSeq" id="WP_062490394.1">
    <property type="nucleotide sequence ID" value="NZ_BOVJ01000160.1"/>
</dbReference>
<dbReference type="InterPro" id="IPR006131">
    <property type="entry name" value="Asp_carbamoyltransf_Asp/Orn-bd"/>
</dbReference>
<evidence type="ECO:0000313" key="11">
    <source>
        <dbReference type="EMBL" id="GIQ65982.1"/>
    </source>
</evidence>
<evidence type="ECO:0000256" key="6">
    <source>
        <dbReference type="ARBA" id="ARBA00022679"/>
    </source>
</evidence>
<gene>
    <name evidence="11" type="ORF">PACILC2_45500</name>
</gene>
<keyword evidence="12" id="KW-1185">Reference proteome</keyword>
<dbReference type="PROSITE" id="PS00097">
    <property type="entry name" value="CARBAMOYLTRANSFERASE"/>
    <property type="match status" value="1"/>
</dbReference>
<feature type="binding site" evidence="8">
    <location>
        <position position="306"/>
    </location>
    <ligand>
        <name>carbamoyl phosphate</name>
        <dbReference type="ChEBI" id="CHEBI:58228"/>
    </ligand>
</feature>
<evidence type="ECO:0000256" key="1">
    <source>
        <dbReference type="ARBA" id="ARBA00003822"/>
    </source>
</evidence>
<keyword evidence="6 8" id="KW-0808">Transferase</keyword>
<proteinExistence type="inferred from homology"/>
<evidence type="ECO:0000256" key="3">
    <source>
        <dbReference type="ARBA" id="ARBA00007805"/>
    </source>
</evidence>
<evidence type="ECO:0000256" key="7">
    <source>
        <dbReference type="ARBA" id="ARBA00048772"/>
    </source>
</evidence>
<dbReference type="PRINTS" id="PR00100">
    <property type="entry name" value="AOTCASE"/>
</dbReference>
<feature type="binding site" evidence="8">
    <location>
        <begin position="242"/>
        <end position="243"/>
    </location>
    <ligand>
        <name>L-ornithine</name>
        <dbReference type="ChEBI" id="CHEBI:46911"/>
    </ligand>
</feature>
<feature type="binding site" evidence="8">
    <location>
        <position position="92"/>
    </location>
    <ligand>
        <name>carbamoyl phosphate</name>
        <dbReference type="ChEBI" id="CHEBI:58228"/>
    </ligand>
</feature>
<dbReference type="PANTHER" id="PTHR45753:SF3">
    <property type="entry name" value="ORNITHINE TRANSCARBAMYLASE, MITOCHONDRIAL"/>
    <property type="match status" value="1"/>
</dbReference>
<dbReference type="Pfam" id="PF02729">
    <property type="entry name" value="OTCace_N"/>
    <property type="match status" value="1"/>
</dbReference>
<feature type="binding site" evidence="8">
    <location>
        <position position="174"/>
    </location>
    <ligand>
        <name>L-ornithine</name>
        <dbReference type="ChEBI" id="CHEBI:46911"/>
    </ligand>
</feature>
<comment type="caution">
    <text evidence="11">The sequence shown here is derived from an EMBL/GenBank/DDBJ whole genome shotgun (WGS) entry which is preliminary data.</text>
</comment>
<keyword evidence="8" id="KW-0963">Cytoplasm</keyword>
<evidence type="ECO:0000259" key="9">
    <source>
        <dbReference type="Pfam" id="PF00185"/>
    </source>
</evidence>
<dbReference type="HAMAP" id="MF_01109">
    <property type="entry name" value="OTCase"/>
    <property type="match status" value="1"/>
</dbReference>
<feature type="binding site" evidence="8">
    <location>
        <begin position="143"/>
        <end position="146"/>
    </location>
    <ligand>
        <name>carbamoyl phosphate</name>
        <dbReference type="ChEBI" id="CHEBI:58228"/>
    </ligand>
</feature>
<dbReference type="EMBL" id="BOVJ01000160">
    <property type="protein sequence ID" value="GIQ65982.1"/>
    <property type="molecule type" value="Genomic_DNA"/>
</dbReference>
<evidence type="ECO:0000313" key="12">
    <source>
        <dbReference type="Proteomes" id="UP000680304"/>
    </source>
</evidence>
<dbReference type="InterPro" id="IPR024904">
    <property type="entry name" value="OTCase_ArgI"/>
</dbReference>
<dbReference type="EC" id="2.1.3.3" evidence="4 8"/>
<feature type="domain" description="Aspartate/ornithine carbamoyltransferase Asp/Orn-binding" evidence="9">
    <location>
        <begin position="162"/>
        <end position="316"/>
    </location>
</feature>
<dbReference type="NCBIfam" id="TIGR00658">
    <property type="entry name" value="orni_carb_tr"/>
    <property type="match status" value="1"/>
</dbReference>
<dbReference type="InterPro" id="IPR036901">
    <property type="entry name" value="Asp/Orn_carbamoylTrfase_sf"/>
</dbReference>
<evidence type="ECO:0000259" key="10">
    <source>
        <dbReference type="Pfam" id="PF02729"/>
    </source>
</evidence>
<dbReference type="PANTHER" id="PTHR45753">
    <property type="entry name" value="ORNITHINE CARBAMOYLTRANSFERASE, MITOCHONDRIAL"/>
    <property type="match status" value="1"/>
</dbReference>
<feature type="binding site" evidence="8">
    <location>
        <position position="238"/>
    </location>
    <ligand>
        <name>L-ornithine</name>
        <dbReference type="ChEBI" id="CHEBI:46911"/>
    </ligand>
</feature>
<dbReference type="InterPro" id="IPR006132">
    <property type="entry name" value="Asp/Orn_carbamoyltranf_P-bd"/>
</dbReference>
<dbReference type="Proteomes" id="UP000680304">
    <property type="component" value="Unassembled WGS sequence"/>
</dbReference>
<comment type="similarity">
    <text evidence="3 8">Belongs to the aspartate/ornithine carbamoyltransferase superfamily. OTCase family.</text>
</comment>
<accession>A0ABQ4NCN3</accession>
<comment type="catalytic activity">
    <reaction evidence="7 8">
        <text>carbamoyl phosphate + L-ornithine = L-citrulline + phosphate + H(+)</text>
        <dbReference type="Rhea" id="RHEA:19513"/>
        <dbReference type="ChEBI" id="CHEBI:15378"/>
        <dbReference type="ChEBI" id="CHEBI:43474"/>
        <dbReference type="ChEBI" id="CHEBI:46911"/>
        <dbReference type="ChEBI" id="CHEBI:57743"/>
        <dbReference type="ChEBI" id="CHEBI:58228"/>
        <dbReference type="EC" id="2.1.3.3"/>
    </reaction>
</comment>
<sequence length="318" mass="35401">MQDLVKDDIAASLKGRDFLALADYRPEEIRYLIDKAIELKRKQKAGEPHHLLKGKTLGMIFEKSSTRTRVSFEVGMYQLGGQALFLSRNDLQIGRGETIGDTAQTLSRYLDGIMIRTYAHRTVIELARAATIPVINGLSDQSHPCQALADYQTILEHKGRLEGLKMAYIGDGNNMVHSLLMGAAKLGVHMSVATPEGYEPDESIIQQARENAAATGAHIHVCRDPKEAIADADIVYTDVWASMGFEAEQKEREIAFANYQVNDELVRYAKKDYLFMHCLPAHRGEEVSESVIDGPNSIIFDQAENRLHAQKAIMAAIM</sequence>
<evidence type="ECO:0000256" key="2">
    <source>
        <dbReference type="ARBA" id="ARBA00004975"/>
    </source>
</evidence>
<evidence type="ECO:0000256" key="5">
    <source>
        <dbReference type="ARBA" id="ARBA00016634"/>
    </source>
</evidence>
<comment type="function">
    <text evidence="1">Reversibly catalyzes the transfer of the carbamoyl group from carbamoyl phosphate (CP) to the N(epsilon) atom of ornithine (ORN) to produce L-citrulline.</text>
</comment>
<feature type="binding site" evidence="8">
    <location>
        <position position="116"/>
    </location>
    <ligand>
        <name>carbamoyl phosphate</name>
        <dbReference type="ChEBI" id="CHEBI:58228"/>
    </ligand>
</feature>
<feature type="binding site" evidence="8">
    <location>
        <begin position="278"/>
        <end position="279"/>
    </location>
    <ligand>
        <name>carbamoyl phosphate</name>
        <dbReference type="ChEBI" id="CHEBI:58228"/>
    </ligand>
</feature>
<dbReference type="PRINTS" id="PR00102">
    <property type="entry name" value="OTCASE"/>
</dbReference>
<dbReference type="SUPFAM" id="SSF53671">
    <property type="entry name" value="Aspartate/ornithine carbamoyltransferase"/>
    <property type="match status" value="1"/>
</dbReference>